<feature type="domain" description="Adenylosuccinate lyase C-terminal" evidence="13">
    <location>
        <begin position="349"/>
        <end position="430"/>
    </location>
</feature>
<comment type="pathway">
    <text evidence="1 12">Purine metabolism; IMP biosynthesis via de novo pathway; 5-amino-1-(5-phospho-D-ribosyl)imidazole-4-carboxamide from 5-amino-1-(5-phospho-D-ribosyl)imidazole-4-carboxylate: step 2/2.</text>
</comment>
<evidence type="ECO:0000256" key="8">
    <source>
        <dbReference type="ARBA" id="ARBA00024477"/>
    </source>
</evidence>
<organism evidence="14 15">
    <name type="scientific">Sumerlaea chitinivorans</name>
    <dbReference type="NCBI Taxonomy" id="2250252"/>
    <lineage>
        <taxon>Bacteria</taxon>
        <taxon>Candidatus Sumerlaeota</taxon>
        <taxon>Candidatus Sumerlaeia</taxon>
        <taxon>Candidatus Sumerlaeales</taxon>
        <taxon>Candidatus Sumerlaeaceae</taxon>
        <taxon>Candidatus Sumerlaea</taxon>
    </lineage>
</organism>
<dbReference type="PANTHER" id="PTHR43172:SF1">
    <property type="entry name" value="ADENYLOSUCCINATE LYASE"/>
    <property type="match status" value="1"/>
</dbReference>
<reference evidence="14 15" key="1">
    <citation type="submission" date="2018-05" db="EMBL/GenBank/DDBJ databases">
        <title>A metagenomic window into the 2 km-deep terrestrial subsurface aquifer revealed taxonomically and functionally diverse microbial community comprising novel uncultured bacterial lineages.</title>
        <authorList>
            <person name="Kadnikov V.V."/>
            <person name="Mardanov A.V."/>
            <person name="Beletsky A.V."/>
            <person name="Banks D."/>
            <person name="Pimenov N.V."/>
            <person name="Frank Y.A."/>
            <person name="Karnachuk O.V."/>
            <person name="Ravin N.V."/>
        </authorList>
    </citation>
    <scope>NUCLEOTIDE SEQUENCE [LARGE SCALE GENOMIC DNA]</scope>
    <source>
        <strain evidence="14">BY</strain>
    </source>
</reference>
<protein>
    <recommendedName>
        <fullName evidence="5 11">Adenylosuccinate lyase</fullName>
        <shortName evidence="12">ASL</shortName>
        <ecNumber evidence="4 11">4.3.2.2</ecNumber>
    </recommendedName>
    <alternativeName>
        <fullName evidence="9 12">Adenylosuccinase</fullName>
    </alternativeName>
</protein>
<dbReference type="InterPro" id="IPR019468">
    <property type="entry name" value="AdenyloSucc_lyase_C"/>
</dbReference>
<evidence type="ECO:0000256" key="12">
    <source>
        <dbReference type="RuleBase" id="RU361172"/>
    </source>
</evidence>
<dbReference type="FunFam" id="1.10.275.10:FF:000006">
    <property type="entry name" value="Adenylosuccinate lyase"/>
    <property type="match status" value="1"/>
</dbReference>
<comment type="catalytic activity">
    <reaction evidence="8">
        <text>(2S)-2-[5-amino-1-(5-phospho-beta-D-ribosyl)imidazole-4-carboxamido]succinate = 5-amino-1-(5-phospho-beta-D-ribosyl)imidazole-4-carboxamide + fumarate</text>
        <dbReference type="Rhea" id="RHEA:23920"/>
        <dbReference type="ChEBI" id="CHEBI:29806"/>
        <dbReference type="ChEBI" id="CHEBI:58443"/>
        <dbReference type="ChEBI" id="CHEBI:58475"/>
        <dbReference type="EC" id="4.3.2.2"/>
    </reaction>
    <physiologicalReaction direction="left-to-right" evidence="8">
        <dbReference type="Rhea" id="RHEA:23921"/>
    </physiologicalReaction>
</comment>
<name>A0A2Z4Y3C5_SUMC1</name>
<evidence type="ECO:0000313" key="15">
    <source>
        <dbReference type="Proteomes" id="UP000262583"/>
    </source>
</evidence>
<evidence type="ECO:0000256" key="6">
    <source>
        <dbReference type="ARBA" id="ARBA00022755"/>
    </source>
</evidence>
<evidence type="ECO:0000259" key="13">
    <source>
        <dbReference type="SMART" id="SM00998"/>
    </source>
</evidence>
<evidence type="ECO:0000256" key="4">
    <source>
        <dbReference type="ARBA" id="ARBA00012339"/>
    </source>
</evidence>
<dbReference type="Gene3D" id="1.20.200.10">
    <property type="entry name" value="Fumarase/aspartase (Central domain)"/>
    <property type="match status" value="1"/>
</dbReference>
<evidence type="ECO:0000256" key="5">
    <source>
        <dbReference type="ARBA" id="ARBA00017058"/>
    </source>
</evidence>
<comment type="catalytic activity">
    <reaction evidence="10">
        <text>N(6)-(1,2-dicarboxyethyl)-AMP = fumarate + AMP</text>
        <dbReference type="Rhea" id="RHEA:16853"/>
        <dbReference type="ChEBI" id="CHEBI:29806"/>
        <dbReference type="ChEBI" id="CHEBI:57567"/>
        <dbReference type="ChEBI" id="CHEBI:456215"/>
        <dbReference type="EC" id="4.3.2.2"/>
    </reaction>
    <physiologicalReaction direction="left-to-right" evidence="10">
        <dbReference type="Rhea" id="RHEA:16854"/>
    </physiologicalReaction>
</comment>
<dbReference type="InterPro" id="IPR020557">
    <property type="entry name" value="Fumarate_lyase_CS"/>
</dbReference>
<dbReference type="GO" id="GO:0006189">
    <property type="term" value="P:'de novo' IMP biosynthetic process"/>
    <property type="evidence" value="ECO:0007669"/>
    <property type="project" value="UniProtKB-UniPathway"/>
</dbReference>
<dbReference type="Pfam" id="PF00206">
    <property type="entry name" value="Lyase_1"/>
    <property type="match status" value="1"/>
</dbReference>
<comment type="pathway">
    <text evidence="2 12">Purine metabolism; AMP biosynthesis via de novo pathway; AMP from IMP: step 2/2.</text>
</comment>
<evidence type="ECO:0000256" key="1">
    <source>
        <dbReference type="ARBA" id="ARBA00004706"/>
    </source>
</evidence>
<dbReference type="PRINTS" id="PR00149">
    <property type="entry name" value="FUMRATELYASE"/>
</dbReference>
<dbReference type="InterPro" id="IPR000362">
    <property type="entry name" value="Fumarate_lyase_fam"/>
</dbReference>
<dbReference type="FunFam" id="1.20.200.10:FF:000008">
    <property type="entry name" value="Adenylosuccinate lyase"/>
    <property type="match status" value="1"/>
</dbReference>
<dbReference type="PRINTS" id="PR00145">
    <property type="entry name" value="ARGSUCLYASE"/>
</dbReference>
<evidence type="ECO:0000256" key="7">
    <source>
        <dbReference type="ARBA" id="ARBA00023239"/>
    </source>
</evidence>
<dbReference type="FunFam" id="1.10.40.30:FF:000007">
    <property type="entry name" value="Adenylosuccinate lyase"/>
    <property type="match status" value="1"/>
</dbReference>
<dbReference type="KEGG" id="schv:BRCON_0639"/>
<evidence type="ECO:0000256" key="2">
    <source>
        <dbReference type="ARBA" id="ARBA00004734"/>
    </source>
</evidence>
<evidence type="ECO:0000313" key="14">
    <source>
        <dbReference type="EMBL" id="AXA35416.1"/>
    </source>
</evidence>
<dbReference type="UniPathway" id="UPA00074">
    <property type="reaction ID" value="UER00132"/>
</dbReference>
<dbReference type="AlphaFoldDB" id="A0A2Z4Y3C5"/>
<evidence type="ECO:0000256" key="11">
    <source>
        <dbReference type="NCBIfam" id="TIGR00928"/>
    </source>
</evidence>
<gene>
    <name evidence="14" type="ORF">BRCON_0639</name>
</gene>
<dbReference type="InterPro" id="IPR004769">
    <property type="entry name" value="Pur_lyase"/>
</dbReference>
<dbReference type="Gene3D" id="1.10.275.10">
    <property type="entry name" value="Fumarase/aspartase (N-terminal domain)"/>
    <property type="match status" value="1"/>
</dbReference>
<dbReference type="InterPro" id="IPR008948">
    <property type="entry name" value="L-Aspartase-like"/>
</dbReference>
<dbReference type="Proteomes" id="UP000262583">
    <property type="component" value="Chromosome"/>
</dbReference>
<keyword evidence="6 12" id="KW-0658">Purine biosynthesis</keyword>
<dbReference type="CDD" id="cd01360">
    <property type="entry name" value="Adenylsuccinate_lyase_1"/>
    <property type="match status" value="1"/>
</dbReference>
<proteinExistence type="inferred from homology"/>
<dbReference type="UniPathway" id="UPA00075">
    <property type="reaction ID" value="UER00336"/>
</dbReference>
<evidence type="ECO:0000256" key="9">
    <source>
        <dbReference type="ARBA" id="ARBA00030717"/>
    </source>
</evidence>
<dbReference type="EC" id="4.3.2.2" evidence="4 11"/>
<evidence type="ECO:0000256" key="10">
    <source>
        <dbReference type="ARBA" id="ARBA00049115"/>
    </source>
</evidence>
<dbReference type="EMBL" id="CP030759">
    <property type="protein sequence ID" value="AXA35416.1"/>
    <property type="molecule type" value="Genomic_DNA"/>
</dbReference>
<accession>A0A2Z4Y3C5</accession>
<dbReference type="GO" id="GO:0004018">
    <property type="term" value="F:N6-(1,2-dicarboxyethyl)AMP AMP-lyase (fumarate-forming) activity"/>
    <property type="evidence" value="ECO:0007669"/>
    <property type="project" value="UniProtKB-UniRule"/>
</dbReference>
<keyword evidence="7 12" id="KW-0456">Lyase</keyword>
<dbReference type="InterPro" id="IPR024083">
    <property type="entry name" value="Fumarase/histidase_N"/>
</dbReference>
<dbReference type="Pfam" id="PF10397">
    <property type="entry name" value="ADSL_C"/>
    <property type="match status" value="1"/>
</dbReference>
<dbReference type="InterPro" id="IPR022761">
    <property type="entry name" value="Fumarate_lyase_N"/>
</dbReference>
<dbReference type="PANTHER" id="PTHR43172">
    <property type="entry name" value="ADENYLOSUCCINATE LYASE"/>
    <property type="match status" value="1"/>
</dbReference>
<dbReference type="GO" id="GO:0005829">
    <property type="term" value="C:cytosol"/>
    <property type="evidence" value="ECO:0007669"/>
    <property type="project" value="TreeGrafter"/>
</dbReference>
<dbReference type="SMART" id="SM00998">
    <property type="entry name" value="ADSL_C"/>
    <property type="match status" value="1"/>
</dbReference>
<sequence length="434" mass="48998">MIPRYSTPEMTELWSEQSKFAAWLEVELAACEAWHELGQIPLEELETIRERAAFTVERIEEIEKTVHHDVIAFTTCLAEHIGPASRFVHMGLTSNDVVDTAQALRLKRAGELILAEVEGLLATLRRLALEHKNRVVIGRTHGVHAEPITLGLKFLLYYAEMQRNAERLRSAFEQVAVGKISGAVGTYAHTGPELEAIVCRRLGIASAPVATQVIQRDRHAQLVCALAICASTLEKIATEIRHLQRTEVRELEEPFRAGQKGSSAMPHKRNPVKCEQLTGLARLLRGYVVTALENNALWHERDISHSSTERVILPDATTLLHYMLRQIRGVLEGLHYYPENMQRNLELTRGLIYSQRALLALVEHGLSREEAYEIVQRAAMETWADSNVTFQERLRAEPRVRAALSDEKLAAIFDPTAFLRHVDHIFERVLGSSN</sequence>
<dbReference type="GO" id="GO:0070626">
    <property type="term" value="F:(S)-2-(5-amino-1-(5-phospho-D-ribosyl)imidazole-4-carboxamido) succinate lyase (fumarate-forming) activity"/>
    <property type="evidence" value="ECO:0007669"/>
    <property type="project" value="TreeGrafter"/>
</dbReference>
<comment type="similarity">
    <text evidence="3 12">Belongs to the lyase 1 family. Adenylosuccinate lyase subfamily.</text>
</comment>
<dbReference type="SUPFAM" id="SSF48557">
    <property type="entry name" value="L-aspartase-like"/>
    <property type="match status" value="1"/>
</dbReference>
<dbReference type="NCBIfam" id="TIGR00928">
    <property type="entry name" value="purB"/>
    <property type="match status" value="1"/>
</dbReference>
<dbReference type="PROSITE" id="PS00163">
    <property type="entry name" value="FUMARATE_LYASES"/>
    <property type="match status" value="1"/>
</dbReference>
<dbReference type="Gene3D" id="1.10.40.30">
    <property type="entry name" value="Fumarase/aspartase (C-terminal domain)"/>
    <property type="match status" value="1"/>
</dbReference>
<evidence type="ECO:0000256" key="3">
    <source>
        <dbReference type="ARBA" id="ARBA00008273"/>
    </source>
</evidence>
<dbReference type="GO" id="GO:0044208">
    <property type="term" value="P:'de novo' AMP biosynthetic process"/>
    <property type="evidence" value="ECO:0007669"/>
    <property type="project" value="UniProtKB-UniPathway"/>
</dbReference>